<dbReference type="Proteomes" id="UP000186601">
    <property type="component" value="Unassembled WGS sequence"/>
</dbReference>
<evidence type="ECO:0000256" key="2">
    <source>
        <dbReference type="SAM" id="MobiDB-lite"/>
    </source>
</evidence>
<evidence type="ECO:0000313" key="3">
    <source>
        <dbReference type="EMBL" id="PSS15417.1"/>
    </source>
</evidence>
<feature type="compositionally biased region" description="Basic and acidic residues" evidence="2">
    <location>
        <begin position="52"/>
        <end position="68"/>
    </location>
</feature>
<feature type="region of interest" description="Disordered" evidence="2">
    <location>
        <begin position="784"/>
        <end position="820"/>
    </location>
</feature>
<proteinExistence type="predicted"/>
<feature type="region of interest" description="Disordered" evidence="2">
    <location>
        <begin position="270"/>
        <end position="293"/>
    </location>
</feature>
<evidence type="ECO:0000313" key="4">
    <source>
        <dbReference type="Proteomes" id="UP000186601"/>
    </source>
</evidence>
<feature type="compositionally biased region" description="Basic residues" evidence="2">
    <location>
        <begin position="805"/>
        <end position="816"/>
    </location>
</feature>
<comment type="caution">
    <text evidence="3">The sequence shown here is derived from an EMBL/GenBank/DDBJ whole genome shotgun (WGS) entry which is preliminary data.</text>
</comment>
<dbReference type="EMBL" id="MLYV02000303">
    <property type="protein sequence ID" value="PSS15417.1"/>
    <property type="molecule type" value="Genomic_DNA"/>
</dbReference>
<organism evidence="3 4">
    <name type="scientific">Hermanssonia centrifuga</name>
    <dbReference type="NCBI Taxonomy" id="98765"/>
    <lineage>
        <taxon>Eukaryota</taxon>
        <taxon>Fungi</taxon>
        <taxon>Dikarya</taxon>
        <taxon>Basidiomycota</taxon>
        <taxon>Agaricomycotina</taxon>
        <taxon>Agaricomycetes</taxon>
        <taxon>Polyporales</taxon>
        <taxon>Meruliaceae</taxon>
        <taxon>Hermanssonia</taxon>
    </lineage>
</organism>
<keyword evidence="4" id="KW-1185">Reference proteome</keyword>
<feature type="compositionally biased region" description="Basic and acidic residues" evidence="2">
    <location>
        <begin position="785"/>
        <end position="804"/>
    </location>
</feature>
<keyword evidence="1" id="KW-0175">Coiled coil</keyword>
<evidence type="ECO:0000256" key="1">
    <source>
        <dbReference type="SAM" id="Coils"/>
    </source>
</evidence>
<feature type="coiled-coil region" evidence="1">
    <location>
        <begin position="483"/>
        <end position="510"/>
    </location>
</feature>
<protein>
    <submittedName>
        <fullName evidence="3">Uncharacterized protein</fullName>
    </submittedName>
</protein>
<dbReference type="AlphaFoldDB" id="A0A2R6QUK4"/>
<sequence length="1079" mass="121127">MAPKPRPAYKGTSAPVAERNTPVAEQAVVPVDVPMTIDGQQTEEILVETEMGQEKGEKGGKSQRKVDDDSMDYVNQPEAETDHEQAKKPAAKKSKKGKKTKEANVGIAVDVEAAKIDAGKVRKDEVEKDKRAAFLGYVRIDLFKQSPRIVFGEWNERGVERGMSVKLANSYQTGSIQRFEEKNMIMIPVHAQRLVPTKCIRTLDNEEGLPMLGDIFEDGCAPTVVKPCGGQHRSAALHIMQTRNTKRLAELGLEGEKIQADLEDLEDGDAMQENEGASSSEVTQRTAEEEKARLDITKDAQKKLERIQERLAVIKRDLRLGGLWLAAVYDIAKLTESDLHQMSRNETNFVYMETKDEWAFGYLRRVHSLWSTVRYQPKTTALIEQGLRKDLAEMEDSPTGKFEREVMTGAEQARAKGVATQNIFRLPFAREMIMRLLSYGPYFRQQKDWMSMAWMERNMLNVSGGFISALVVSMSTMIDAVVVPTAYKDYKEVEAQLAEIEEEYRKSVKTESKSAKEQAQRKRLRSLREMRDEAMAVAVVPQYRMWTPALLNQLDVLVSELWDGGNIEYIGLPHPLHAKAMSLYAEKAVSLVKTYFQELLSTQKDMLSEADILVATHAPARMLVAFKTRLCETVPMPILTDKVFAAVVRRLGYLEPATREVALWIEPLNPYVISLSVSSQKDVSAGMLECLCARQYGIVESQREEARAKFSWTYFSSAAKGLIPMTLQLSIGGENVPPPRILTRPDLETLVGDSFFVSSDIPVEEKQEQYEETYAERLVKRKHRNMSEKEKAKERKEAEEEAKGKGKGKGKGKAVKKGASQKEAKDLAVEVAEKEDAIKAKGQEAPPLADFSLYESVVKRIPTGEWEGHLDQLYSVDLPVISLHIQARNGSLPRARKGGIAGVPQLSDIGEMVMLSSLPWERITAHGFGPMLKPLLHAALYEQQAIRVYRAELVRQGAGKQVRNLLADVLEQYTRPEFANNKDGTETWFGWWDEKLLGNVVQGKASKEETNMVEGIALIMERQARAKTYQDIQSLVSGLERSPLSRVGLKSKAPMSWEVSLAITGLARVRSGQRLMRRT</sequence>
<accession>A0A2R6QUK4</accession>
<reference evidence="3 4" key="1">
    <citation type="submission" date="2018-02" db="EMBL/GenBank/DDBJ databases">
        <title>Genome sequence of the basidiomycete white-rot fungus Phlebia centrifuga.</title>
        <authorList>
            <person name="Granchi Z."/>
            <person name="Peng M."/>
            <person name="de Vries R.P."/>
            <person name="Hilden K."/>
            <person name="Makela M.R."/>
            <person name="Grigoriev I."/>
            <person name="Riley R."/>
        </authorList>
    </citation>
    <scope>NUCLEOTIDE SEQUENCE [LARGE SCALE GENOMIC DNA]</scope>
    <source>
        <strain evidence="3 4">FBCC195</strain>
    </source>
</reference>
<name>A0A2R6QUK4_9APHY</name>
<gene>
    <name evidence="3" type="ORF">PHLCEN_2v3261</name>
</gene>
<feature type="compositionally biased region" description="Polar residues" evidence="2">
    <location>
        <begin position="275"/>
        <end position="285"/>
    </location>
</feature>
<feature type="region of interest" description="Disordered" evidence="2">
    <location>
        <begin position="1"/>
        <end position="102"/>
    </location>
</feature>
<feature type="compositionally biased region" description="Basic residues" evidence="2">
    <location>
        <begin position="89"/>
        <end position="99"/>
    </location>
</feature>
<dbReference type="OrthoDB" id="2683566at2759"/>